<keyword evidence="2" id="KW-0012">Acyltransferase</keyword>
<organism evidence="4 5">
    <name type="scientific">Aerococcus sanguinicola</name>
    <dbReference type="NCBI Taxonomy" id="119206"/>
    <lineage>
        <taxon>Bacteria</taxon>
        <taxon>Bacillati</taxon>
        <taxon>Bacillota</taxon>
        <taxon>Bacilli</taxon>
        <taxon>Lactobacillales</taxon>
        <taxon>Aerococcaceae</taxon>
        <taxon>Aerococcus</taxon>
    </lineage>
</organism>
<reference evidence="4 5" key="1">
    <citation type="submission" date="2017-12" db="EMBL/GenBank/DDBJ databases">
        <title>Phylogenetic diversity of female urinary microbiome.</title>
        <authorList>
            <person name="Thomas-White K."/>
            <person name="Wolfe A.J."/>
        </authorList>
    </citation>
    <scope>NUCLEOTIDE SEQUENCE [LARGE SCALE GENOMIC DNA]</scope>
    <source>
        <strain evidence="4 5">UMB0139</strain>
    </source>
</reference>
<name>A0A2I1MNN6_9LACT</name>
<evidence type="ECO:0000313" key="4">
    <source>
        <dbReference type="EMBL" id="PKZ21736.1"/>
    </source>
</evidence>
<dbReference type="EMBL" id="PKGY01000003">
    <property type="protein sequence ID" value="PKZ21736.1"/>
    <property type="molecule type" value="Genomic_DNA"/>
</dbReference>
<sequence>MERGRWMAELIIEAIPVEEAGYLSELSRECYLATFEGTCSDEDMTAYLETAYAPERLAQELSQKDASFYYLKEGDAILGYIKINRGDQQSEEQARDWLEVERLYIRPGYQGRGLGSVLMDFALAKAGDWSCPYIWLGVWEHNLRAQAFYKKYHFERFSEHAFVMGEEVQCDWLLKRPLQVGEEREEDDR</sequence>
<dbReference type="CDD" id="cd04301">
    <property type="entry name" value="NAT_SF"/>
    <property type="match status" value="1"/>
</dbReference>
<dbReference type="SUPFAM" id="SSF55729">
    <property type="entry name" value="Acyl-CoA N-acyltransferases (Nat)"/>
    <property type="match status" value="1"/>
</dbReference>
<feature type="domain" description="N-acetyltransferase" evidence="3">
    <location>
        <begin position="10"/>
        <end position="179"/>
    </location>
</feature>
<protein>
    <submittedName>
        <fullName evidence="4">N-acetyltransferase</fullName>
    </submittedName>
</protein>
<dbReference type="GO" id="GO:0016747">
    <property type="term" value="F:acyltransferase activity, transferring groups other than amino-acyl groups"/>
    <property type="evidence" value="ECO:0007669"/>
    <property type="project" value="InterPro"/>
</dbReference>
<dbReference type="InterPro" id="IPR016181">
    <property type="entry name" value="Acyl_CoA_acyltransferase"/>
</dbReference>
<proteinExistence type="predicted"/>
<gene>
    <name evidence="4" type="ORF">CYJ28_07485</name>
</gene>
<dbReference type="AlphaFoldDB" id="A0A2I1MNN6"/>
<evidence type="ECO:0000256" key="2">
    <source>
        <dbReference type="ARBA" id="ARBA00023315"/>
    </source>
</evidence>
<dbReference type="PANTHER" id="PTHR43420">
    <property type="entry name" value="ACETYLTRANSFERASE"/>
    <property type="match status" value="1"/>
</dbReference>
<dbReference type="PROSITE" id="PS51186">
    <property type="entry name" value="GNAT"/>
    <property type="match status" value="1"/>
</dbReference>
<dbReference type="Gene3D" id="3.40.630.30">
    <property type="match status" value="1"/>
</dbReference>
<accession>A0A2I1MNN6</accession>
<dbReference type="PANTHER" id="PTHR43420:SF47">
    <property type="entry name" value="N-ACETYLTRANSFERASE DOMAIN-CONTAINING PROTEIN"/>
    <property type="match status" value="1"/>
</dbReference>
<dbReference type="OrthoDB" id="7205533at2"/>
<dbReference type="InterPro" id="IPR000182">
    <property type="entry name" value="GNAT_dom"/>
</dbReference>
<dbReference type="Pfam" id="PF00583">
    <property type="entry name" value="Acetyltransf_1"/>
    <property type="match status" value="1"/>
</dbReference>
<evidence type="ECO:0000259" key="3">
    <source>
        <dbReference type="PROSITE" id="PS51186"/>
    </source>
</evidence>
<evidence type="ECO:0000313" key="5">
    <source>
        <dbReference type="Proteomes" id="UP000234239"/>
    </source>
</evidence>
<evidence type="ECO:0000256" key="1">
    <source>
        <dbReference type="ARBA" id="ARBA00022679"/>
    </source>
</evidence>
<comment type="caution">
    <text evidence="4">The sequence shown here is derived from an EMBL/GenBank/DDBJ whole genome shotgun (WGS) entry which is preliminary data.</text>
</comment>
<keyword evidence="1 4" id="KW-0808">Transferase</keyword>
<dbReference type="InterPro" id="IPR050680">
    <property type="entry name" value="YpeA/RimI_acetyltransf"/>
</dbReference>
<dbReference type="Proteomes" id="UP000234239">
    <property type="component" value="Unassembled WGS sequence"/>
</dbReference>